<feature type="domain" description="Radical SAM core" evidence="9">
    <location>
        <begin position="29"/>
        <end position="220"/>
    </location>
</feature>
<comment type="catalytic activity">
    <reaction evidence="8">
        <text>6-carboxy-5,6,7,8-tetrahydropterin + H(+) = 7-carboxy-7-carbaguanine + NH4(+)</text>
        <dbReference type="Rhea" id="RHEA:27974"/>
        <dbReference type="ChEBI" id="CHEBI:15378"/>
        <dbReference type="ChEBI" id="CHEBI:28938"/>
        <dbReference type="ChEBI" id="CHEBI:61032"/>
        <dbReference type="ChEBI" id="CHEBI:61036"/>
        <dbReference type="EC" id="4.3.99.3"/>
    </reaction>
</comment>
<comment type="similarity">
    <text evidence="8">Belongs to the radical SAM superfamily. 7-carboxy-7-deazaguanine synthase family.</text>
</comment>
<keyword evidence="5 8" id="KW-0408">Iron</keyword>
<dbReference type="KEGG" id="llu:AKJ09_03941"/>
<evidence type="ECO:0000259" key="9">
    <source>
        <dbReference type="PROSITE" id="PS51918"/>
    </source>
</evidence>
<dbReference type="GO" id="GO:0000287">
    <property type="term" value="F:magnesium ion binding"/>
    <property type="evidence" value="ECO:0007669"/>
    <property type="project" value="UniProtKB-UniRule"/>
</dbReference>
<dbReference type="UniPathway" id="UPA00391"/>
<dbReference type="InterPro" id="IPR024924">
    <property type="entry name" value="7-CO-7-deazaguanine_synth-like"/>
</dbReference>
<evidence type="ECO:0000313" key="11">
    <source>
        <dbReference type="Proteomes" id="UP000064967"/>
    </source>
</evidence>
<dbReference type="EMBL" id="CP012333">
    <property type="protein sequence ID" value="AKU97277.1"/>
    <property type="molecule type" value="Genomic_DNA"/>
</dbReference>
<evidence type="ECO:0000256" key="4">
    <source>
        <dbReference type="ARBA" id="ARBA00022842"/>
    </source>
</evidence>
<dbReference type="InterPro" id="IPR058240">
    <property type="entry name" value="rSAM_sf"/>
</dbReference>
<keyword evidence="7 8" id="KW-0456">Lyase</keyword>
<feature type="binding site" evidence="8">
    <location>
        <position position="38"/>
    </location>
    <ligand>
        <name>substrate</name>
    </ligand>
</feature>
<comment type="caution">
    <text evidence="8">Lacks conserved residue(s) required for the propagation of feature annotation.</text>
</comment>
<gene>
    <name evidence="8" type="primary">queE</name>
    <name evidence="10" type="ORF">AKJ09_03941</name>
</gene>
<evidence type="ECO:0000313" key="10">
    <source>
        <dbReference type="EMBL" id="AKU97277.1"/>
    </source>
</evidence>
<dbReference type="SUPFAM" id="SSF102114">
    <property type="entry name" value="Radical SAM enzymes"/>
    <property type="match status" value="1"/>
</dbReference>
<dbReference type="GO" id="GO:0051539">
    <property type="term" value="F:4 iron, 4 sulfur cluster binding"/>
    <property type="evidence" value="ECO:0007669"/>
    <property type="project" value="UniProtKB-UniRule"/>
</dbReference>
<feature type="binding site" evidence="8">
    <location>
        <position position="42"/>
    </location>
    <ligand>
        <name>[4Fe-4S] cluster</name>
        <dbReference type="ChEBI" id="CHEBI:49883"/>
        <note>4Fe-4S-S-AdoMet</note>
    </ligand>
</feature>
<comment type="subunit">
    <text evidence="8">Homodimer.</text>
</comment>
<comment type="cofactor">
    <cofactor evidence="8">
        <name>S-adenosyl-L-methionine</name>
        <dbReference type="ChEBI" id="CHEBI:59789"/>
    </cofactor>
    <text evidence="8">Binds 1 S-adenosyl-L-methionine per subunit.</text>
</comment>
<reference evidence="10 11" key="1">
    <citation type="submission" date="2015-08" db="EMBL/GenBank/DDBJ databases">
        <authorList>
            <person name="Babu N.S."/>
            <person name="Beckwith C.J."/>
            <person name="Beseler K.G."/>
            <person name="Brison A."/>
            <person name="Carone J.V."/>
            <person name="Caskin T.P."/>
            <person name="Diamond M."/>
            <person name="Durham M.E."/>
            <person name="Foxe J.M."/>
            <person name="Go M."/>
            <person name="Henderson B.A."/>
            <person name="Jones I.B."/>
            <person name="McGettigan J.A."/>
            <person name="Micheletti S.J."/>
            <person name="Nasrallah M.E."/>
            <person name="Ortiz D."/>
            <person name="Piller C.R."/>
            <person name="Privatt S.R."/>
            <person name="Schneider S.L."/>
            <person name="Sharp S."/>
            <person name="Smith T.C."/>
            <person name="Stanton J.D."/>
            <person name="Ullery H.E."/>
            <person name="Wilson R.J."/>
            <person name="Serrano M.G."/>
            <person name="Buck G."/>
            <person name="Lee V."/>
            <person name="Wang Y."/>
            <person name="Carvalho R."/>
            <person name="Voegtly L."/>
            <person name="Shi R."/>
            <person name="Duckworth R."/>
            <person name="Johnson A."/>
            <person name="Loviza R."/>
            <person name="Walstead R."/>
            <person name="Shah Z."/>
            <person name="Kiflezghi M."/>
            <person name="Wade K."/>
            <person name="Ball S.L."/>
            <person name="Bradley K.W."/>
            <person name="Asai D.J."/>
            <person name="Bowman C.A."/>
            <person name="Russell D.A."/>
            <person name="Pope W.H."/>
            <person name="Jacobs-Sera D."/>
            <person name="Hendrix R.W."/>
            <person name="Hatfull G.F."/>
        </authorList>
    </citation>
    <scope>NUCLEOTIDE SEQUENCE [LARGE SCALE GENOMIC DNA]</scope>
    <source>
        <strain evidence="10 11">DSM 27648</strain>
    </source>
</reference>
<dbReference type="EC" id="4.3.99.3" evidence="8"/>
<comment type="cofactor">
    <cofactor evidence="8">
        <name>Mg(2+)</name>
        <dbReference type="ChEBI" id="CHEBI:18420"/>
    </cofactor>
</comment>
<dbReference type="GO" id="GO:0016840">
    <property type="term" value="F:carbon-nitrogen lyase activity"/>
    <property type="evidence" value="ECO:0007669"/>
    <property type="project" value="UniProtKB-UniRule"/>
</dbReference>
<evidence type="ECO:0000256" key="1">
    <source>
        <dbReference type="ARBA" id="ARBA00022485"/>
    </source>
</evidence>
<feature type="binding site" evidence="8">
    <location>
        <position position="46"/>
    </location>
    <ligand>
        <name>[4Fe-4S] cluster</name>
        <dbReference type="ChEBI" id="CHEBI:49883"/>
        <note>4Fe-4S-S-AdoMet</note>
    </ligand>
</feature>
<feature type="binding site" evidence="8">
    <location>
        <position position="51"/>
    </location>
    <ligand>
        <name>Mg(2+)</name>
        <dbReference type="ChEBI" id="CHEBI:18420"/>
    </ligand>
</feature>
<proteinExistence type="inferred from homology"/>
<dbReference type="Proteomes" id="UP000064967">
    <property type="component" value="Chromosome"/>
</dbReference>
<feature type="binding site" evidence="8">
    <location>
        <position position="81"/>
    </location>
    <ligand>
        <name>substrate</name>
    </ligand>
</feature>
<dbReference type="Pfam" id="PF04055">
    <property type="entry name" value="Radical_SAM"/>
    <property type="match status" value="1"/>
</dbReference>
<keyword evidence="2 8" id="KW-0949">S-adenosyl-L-methionine</keyword>
<organism evidence="10 11">
    <name type="scientific">Labilithrix luteola</name>
    <dbReference type="NCBI Taxonomy" id="1391654"/>
    <lineage>
        <taxon>Bacteria</taxon>
        <taxon>Pseudomonadati</taxon>
        <taxon>Myxococcota</taxon>
        <taxon>Polyangia</taxon>
        <taxon>Polyangiales</taxon>
        <taxon>Labilitrichaceae</taxon>
        <taxon>Labilithrix</taxon>
    </lineage>
</organism>
<evidence type="ECO:0000256" key="3">
    <source>
        <dbReference type="ARBA" id="ARBA00022723"/>
    </source>
</evidence>
<evidence type="ECO:0000256" key="7">
    <source>
        <dbReference type="ARBA" id="ARBA00023239"/>
    </source>
</evidence>
<dbReference type="GO" id="GO:0008616">
    <property type="term" value="P:tRNA queuosine(34) biosynthetic process"/>
    <property type="evidence" value="ECO:0007669"/>
    <property type="project" value="UniProtKB-UniRule"/>
</dbReference>
<feature type="binding site" evidence="8">
    <location>
        <position position="83"/>
    </location>
    <ligand>
        <name>S-adenosyl-L-methionine</name>
        <dbReference type="ChEBI" id="CHEBI:59789"/>
    </ligand>
</feature>
<keyword evidence="11" id="KW-1185">Reference proteome</keyword>
<evidence type="ECO:0000256" key="8">
    <source>
        <dbReference type="HAMAP-Rule" id="MF_00917"/>
    </source>
</evidence>
<feature type="binding site" evidence="8">
    <location>
        <position position="49"/>
    </location>
    <ligand>
        <name>[4Fe-4S] cluster</name>
        <dbReference type="ChEBI" id="CHEBI:49883"/>
        <note>4Fe-4S-S-AdoMet</note>
    </ligand>
</feature>
<dbReference type="GO" id="GO:1904047">
    <property type="term" value="F:S-adenosyl-L-methionine binding"/>
    <property type="evidence" value="ECO:0007669"/>
    <property type="project" value="UniProtKB-UniRule"/>
</dbReference>
<dbReference type="AlphaFoldDB" id="A0A0K1PUT3"/>
<dbReference type="PATRIC" id="fig|1391654.3.peg.3999"/>
<comment type="function">
    <text evidence="8">Catalyzes the complex heterocyclic radical-mediated conversion of 6-carboxy-5,6,7,8-tetrahydropterin (CPH4) to 7-carboxy-7-deazaguanine (CDG), a step common to the biosynthetic pathways of all 7-deazapurine-containing compounds.</text>
</comment>
<protein>
    <recommendedName>
        <fullName evidence="8">7-carboxy-7-deazaguanine synthase</fullName>
        <shortName evidence="8">CDG synthase</shortName>
        <ecNumber evidence="8">4.3.99.3</ecNumber>
    </recommendedName>
    <alternativeName>
        <fullName evidence="8">Queuosine biosynthesis protein QueE</fullName>
    </alternativeName>
</protein>
<keyword evidence="3 8" id="KW-0479">Metal-binding</keyword>
<dbReference type="InterPro" id="IPR013785">
    <property type="entry name" value="Aldolase_TIM"/>
</dbReference>
<evidence type="ECO:0000256" key="2">
    <source>
        <dbReference type="ARBA" id="ARBA00022691"/>
    </source>
</evidence>
<dbReference type="SFLD" id="SFLDS00029">
    <property type="entry name" value="Radical_SAM"/>
    <property type="match status" value="1"/>
</dbReference>
<sequence>MCYMQRALSKEDTLVIHEIYASIQGESTFAGLPCTFVRTTGCNLRCSWCDTTQAFYGGTRMPRTDVLAKALATGTKLVELTGGEPLLQPAVFRLMTELCDAGRTVLVETSGEADVSQVDPRVHKIMDLKAPGSGESKRNRWSNLEHIGPRDEIKFVLASREDYEWMRDAIRSRELPSRTPNLLASTVFGKLLPKQLVTWVLEDALPVRVQLQMHKYIWAPDTQGV</sequence>
<keyword evidence="6 8" id="KW-0411">Iron-sulfur</keyword>
<evidence type="ECO:0000256" key="6">
    <source>
        <dbReference type="ARBA" id="ARBA00023014"/>
    </source>
</evidence>
<dbReference type="PANTHER" id="PTHR42836">
    <property type="entry name" value="7-CARBOXY-7-DEAZAGUANINE SYNTHASE"/>
    <property type="match status" value="1"/>
</dbReference>
<keyword evidence="4 8" id="KW-0460">Magnesium</keyword>
<dbReference type="InterPro" id="IPR007197">
    <property type="entry name" value="rSAM"/>
</dbReference>
<dbReference type="PIRSF" id="PIRSF000370">
    <property type="entry name" value="QueE"/>
    <property type="match status" value="1"/>
</dbReference>
<dbReference type="STRING" id="1391654.AKJ09_03941"/>
<comment type="cofactor">
    <cofactor evidence="8">
        <name>[4Fe-4S] cluster</name>
        <dbReference type="ChEBI" id="CHEBI:49883"/>
    </cofactor>
    <text evidence="8">Binds 1 [4Fe-4S] cluster. The cluster is coordinated with 3 cysteines and an exchangeable S-adenosyl-L-methionine.</text>
</comment>
<dbReference type="PANTHER" id="PTHR42836:SF1">
    <property type="entry name" value="7-CARBOXY-7-DEAZAGUANINE SYNTHASE"/>
    <property type="match status" value="1"/>
</dbReference>
<keyword evidence="8" id="KW-0671">Queuosine biosynthesis</keyword>
<dbReference type="HAMAP" id="MF_00917">
    <property type="entry name" value="QueE"/>
    <property type="match status" value="1"/>
</dbReference>
<keyword evidence="1 8" id="KW-0004">4Fe-4S</keyword>
<dbReference type="PROSITE" id="PS51918">
    <property type="entry name" value="RADICAL_SAM"/>
    <property type="match status" value="1"/>
</dbReference>
<feature type="binding site" evidence="8">
    <location>
        <begin position="23"/>
        <end position="25"/>
    </location>
    <ligand>
        <name>substrate</name>
    </ligand>
</feature>
<evidence type="ECO:0000256" key="5">
    <source>
        <dbReference type="ARBA" id="ARBA00023004"/>
    </source>
</evidence>
<comment type="pathway">
    <text evidence="8">Purine metabolism; 7-cyano-7-deazaguanine biosynthesis.</text>
</comment>
<accession>A0A0K1PUT3</accession>
<feature type="binding site" evidence="8">
    <location>
        <begin position="48"/>
        <end position="50"/>
    </location>
    <ligand>
        <name>S-adenosyl-L-methionine</name>
        <dbReference type="ChEBI" id="CHEBI:59789"/>
    </ligand>
</feature>
<dbReference type="Gene3D" id="3.20.20.70">
    <property type="entry name" value="Aldolase class I"/>
    <property type="match status" value="1"/>
</dbReference>
<dbReference type="CDD" id="cd01335">
    <property type="entry name" value="Radical_SAM"/>
    <property type="match status" value="1"/>
</dbReference>
<name>A0A0K1PUT3_9BACT</name>